<dbReference type="Proteomes" id="UP000001640">
    <property type="component" value="Chromosome 10"/>
</dbReference>
<reference key="2">
    <citation type="submission" date="2011-08" db="EMBL/GenBank/DDBJ databases">
        <title>Genome sequence of Naumovozyma castellii.</title>
        <authorList>
            <person name="Gordon J.L."/>
            <person name="Armisen D."/>
            <person name="Proux-Wera E."/>
            <person name="OhEigeartaigh S.S."/>
            <person name="Byrne K.P."/>
            <person name="Wolfe K.H."/>
        </authorList>
    </citation>
    <scope>NUCLEOTIDE SEQUENCE</scope>
    <source>
        <strain>Type strain:CBS 4309</strain>
    </source>
</reference>
<dbReference type="OrthoDB" id="17089at2759"/>
<dbReference type="PANTHER" id="PTHR28106:SF1">
    <property type="entry name" value="MITOCHONDRIAL ATPASE COMPLEX SUBUNIT ATP10"/>
    <property type="match status" value="1"/>
</dbReference>
<proteinExistence type="predicted"/>
<dbReference type="eggNOG" id="KOG4614">
    <property type="taxonomic scope" value="Eukaryota"/>
</dbReference>
<name>G0VKU2_NAUCA</name>
<reference evidence="1 2" key="1">
    <citation type="journal article" date="2011" name="Proc. Natl. Acad. Sci. U.S.A.">
        <title>Evolutionary erosion of yeast sex chromosomes by mating-type switching accidents.</title>
        <authorList>
            <person name="Gordon J.L."/>
            <person name="Armisen D."/>
            <person name="Proux-Wera E."/>
            <person name="Oheigeartaigh S.S."/>
            <person name="Byrne K.P."/>
            <person name="Wolfe K.H."/>
        </authorList>
    </citation>
    <scope>NUCLEOTIDE SEQUENCE [LARGE SCALE GENOMIC DNA]</scope>
    <source>
        <strain evidence="2">ATCC 76901 / BCRC 22586 / CBS 4309 / NBRC 1992 / NRRL Y-12630</strain>
    </source>
</reference>
<dbReference type="GO" id="GO:0033615">
    <property type="term" value="P:mitochondrial proton-transporting ATP synthase complex assembly"/>
    <property type="evidence" value="ECO:0007669"/>
    <property type="project" value="EnsemblFungi"/>
</dbReference>
<evidence type="ECO:0000313" key="1">
    <source>
        <dbReference type="EMBL" id="CCC72130.1"/>
    </source>
</evidence>
<dbReference type="InterPro" id="IPR007849">
    <property type="entry name" value="ATP10"/>
</dbReference>
<sequence length="279" mass="32605">MMLKRYVSTTATQRGIISRLTTPITESLKPTNKFDPNAPIPKLIRPIGLPQPPNANLRKYRHGNSFMDMFDVERTSDRVRELSHELNQAGVHEMFNFRMSKGKLLKSPESFWRSEKALYFPHLVGKRLLDGKKVTMEESMRGKITIVKMFANKVGQQLVDQYTLKVSEEKEKEVQVINVDWIENKLKSLLFGWIYSTRLRKLVSNSDEQAKYFVCERSQWPFTIREQLKVSNVFTGYLFLVDPSLKIRWFACGGADEDELKTFHKCVRGLQRELEKEHK</sequence>
<dbReference type="InParanoid" id="G0VKU2"/>
<dbReference type="KEGG" id="ncs:NCAS_0J01510"/>
<evidence type="ECO:0000313" key="2">
    <source>
        <dbReference type="Proteomes" id="UP000001640"/>
    </source>
</evidence>
<dbReference type="STRING" id="1064592.G0VKU2"/>
<keyword evidence="2" id="KW-1185">Reference proteome</keyword>
<dbReference type="RefSeq" id="XP_003678468.1">
    <property type="nucleotide sequence ID" value="XM_003678420.1"/>
</dbReference>
<protein>
    <recommendedName>
        <fullName evidence="3">Mitochondrial ATPase complex subunit ATP10</fullName>
    </recommendedName>
</protein>
<dbReference type="EMBL" id="HE576761">
    <property type="protein sequence ID" value="CCC72130.1"/>
    <property type="molecule type" value="Genomic_DNA"/>
</dbReference>
<dbReference type="OMA" id="YFPNFHG"/>
<evidence type="ECO:0008006" key="3">
    <source>
        <dbReference type="Google" id="ProtNLM"/>
    </source>
</evidence>
<dbReference type="GeneID" id="96905827"/>
<dbReference type="HOGENOM" id="CLU_047290_2_0_1"/>
<dbReference type="GO" id="GO:0005743">
    <property type="term" value="C:mitochondrial inner membrane"/>
    <property type="evidence" value="ECO:0007669"/>
    <property type="project" value="EnsemblFungi"/>
</dbReference>
<accession>G0VKU2</accession>
<organism evidence="1 2">
    <name type="scientific">Naumovozyma castellii</name>
    <name type="common">Yeast</name>
    <name type="synonym">Saccharomyces castellii</name>
    <dbReference type="NCBI Taxonomy" id="27288"/>
    <lineage>
        <taxon>Eukaryota</taxon>
        <taxon>Fungi</taxon>
        <taxon>Dikarya</taxon>
        <taxon>Ascomycota</taxon>
        <taxon>Saccharomycotina</taxon>
        <taxon>Saccharomycetes</taxon>
        <taxon>Saccharomycetales</taxon>
        <taxon>Saccharomycetaceae</taxon>
        <taxon>Naumovozyma</taxon>
    </lineage>
</organism>
<dbReference type="FunCoup" id="G0VKU2">
    <property type="interactions" value="185"/>
</dbReference>
<dbReference type="PANTHER" id="PTHR28106">
    <property type="entry name" value="MITOCHONDRIAL ATPASE COMPLEX SUBUNIT ATP10"/>
    <property type="match status" value="1"/>
</dbReference>
<dbReference type="AlphaFoldDB" id="G0VKU2"/>
<dbReference type="Pfam" id="PF05176">
    <property type="entry name" value="ATP-synt_10"/>
    <property type="match status" value="1"/>
</dbReference>
<gene>
    <name evidence="1" type="primary">NCAS0J01510</name>
    <name evidence="1" type="ordered locus">NCAS_0J01510</name>
</gene>
<dbReference type="GO" id="GO:0051082">
    <property type="term" value="F:unfolded protein binding"/>
    <property type="evidence" value="ECO:0007669"/>
    <property type="project" value="EnsemblFungi"/>
</dbReference>